<protein>
    <submittedName>
        <fullName evidence="6">DNA-binding transcriptional regulator, AcrR family</fullName>
    </submittedName>
</protein>
<keyword evidence="7" id="KW-1185">Reference proteome</keyword>
<name>A0A1H4LBX1_TSUTY</name>
<dbReference type="PRINTS" id="PR00455">
    <property type="entry name" value="HTHTETR"/>
</dbReference>
<dbReference type="OrthoDB" id="3211155at2"/>
<evidence type="ECO:0000313" key="6">
    <source>
        <dbReference type="EMBL" id="SEB68183.1"/>
    </source>
</evidence>
<dbReference type="GO" id="GO:0000976">
    <property type="term" value="F:transcription cis-regulatory region binding"/>
    <property type="evidence" value="ECO:0007669"/>
    <property type="project" value="TreeGrafter"/>
</dbReference>
<dbReference type="Gene3D" id="1.10.10.60">
    <property type="entry name" value="Homeodomain-like"/>
    <property type="match status" value="1"/>
</dbReference>
<evidence type="ECO:0000256" key="1">
    <source>
        <dbReference type="ARBA" id="ARBA00023015"/>
    </source>
</evidence>
<feature type="DNA-binding region" description="H-T-H motif" evidence="4">
    <location>
        <begin position="36"/>
        <end position="55"/>
    </location>
</feature>
<evidence type="ECO:0000256" key="3">
    <source>
        <dbReference type="ARBA" id="ARBA00023163"/>
    </source>
</evidence>
<reference evidence="7" key="1">
    <citation type="submission" date="2016-10" db="EMBL/GenBank/DDBJ databases">
        <authorList>
            <person name="Varghese N."/>
            <person name="Submissions S."/>
        </authorList>
    </citation>
    <scope>NUCLEOTIDE SEQUENCE [LARGE SCALE GENOMIC DNA]</scope>
    <source>
        <strain evidence="7">DSM 44234</strain>
    </source>
</reference>
<dbReference type="Gene3D" id="1.10.357.10">
    <property type="entry name" value="Tetracycline Repressor, domain 2"/>
    <property type="match status" value="1"/>
</dbReference>
<dbReference type="PANTHER" id="PTHR30055">
    <property type="entry name" value="HTH-TYPE TRANSCRIPTIONAL REGULATOR RUTR"/>
    <property type="match status" value="1"/>
</dbReference>
<sequence>MTQQVGLREQKKIDTRRRIQDVALTLFADRGFDGVTVTEVAREAGVSPATVFNYFPTKEDLVLHGMAEYGERLIATLRDRAPGTSVLGAFRAHLLEPRGLLADDDPRATAGLVRVREIIAASPALRARELLIAEATATDLAELLAEDSPGAIRARALATAAVGITQAMTLEVHRLAATGLTGAAIATIVLPEGAAAVDVLIRGLAPIPAEPDGDGPT</sequence>
<dbReference type="InterPro" id="IPR050109">
    <property type="entry name" value="HTH-type_TetR-like_transc_reg"/>
</dbReference>
<evidence type="ECO:0000313" key="7">
    <source>
        <dbReference type="Proteomes" id="UP000182241"/>
    </source>
</evidence>
<dbReference type="AlphaFoldDB" id="A0A1H4LBX1"/>
<dbReference type="EMBL" id="FNSA01000003">
    <property type="protein sequence ID" value="SEB68183.1"/>
    <property type="molecule type" value="Genomic_DNA"/>
</dbReference>
<dbReference type="PROSITE" id="PS50977">
    <property type="entry name" value="HTH_TETR_2"/>
    <property type="match status" value="1"/>
</dbReference>
<dbReference type="RefSeq" id="WP_068740561.1">
    <property type="nucleotide sequence ID" value="NZ_CBDRGN010000005.1"/>
</dbReference>
<evidence type="ECO:0000259" key="5">
    <source>
        <dbReference type="PROSITE" id="PS50977"/>
    </source>
</evidence>
<keyword evidence="3" id="KW-0804">Transcription</keyword>
<dbReference type="GO" id="GO:0003700">
    <property type="term" value="F:DNA-binding transcription factor activity"/>
    <property type="evidence" value="ECO:0007669"/>
    <property type="project" value="TreeGrafter"/>
</dbReference>
<organism evidence="6 7">
    <name type="scientific">Tsukamurella tyrosinosolvens</name>
    <dbReference type="NCBI Taxonomy" id="57704"/>
    <lineage>
        <taxon>Bacteria</taxon>
        <taxon>Bacillati</taxon>
        <taxon>Actinomycetota</taxon>
        <taxon>Actinomycetes</taxon>
        <taxon>Mycobacteriales</taxon>
        <taxon>Tsukamurellaceae</taxon>
        <taxon>Tsukamurella</taxon>
    </lineage>
</organism>
<keyword evidence="1" id="KW-0805">Transcription regulation</keyword>
<dbReference type="InterPro" id="IPR001647">
    <property type="entry name" value="HTH_TetR"/>
</dbReference>
<dbReference type="STRING" id="57704.SAMN04489793_0527"/>
<dbReference type="InterPro" id="IPR009057">
    <property type="entry name" value="Homeodomain-like_sf"/>
</dbReference>
<accession>A0A1H4LBX1</accession>
<gene>
    <name evidence="6" type="ORF">SAMN04489793_0527</name>
</gene>
<feature type="domain" description="HTH tetR-type" evidence="5">
    <location>
        <begin position="13"/>
        <end position="73"/>
    </location>
</feature>
<dbReference type="PROSITE" id="PS01081">
    <property type="entry name" value="HTH_TETR_1"/>
    <property type="match status" value="1"/>
</dbReference>
<dbReference type="Proteomes" id="UP000182241">
    <property type="component" value="Unassembled WGS sequence"/>
</dbReference>
<evidence type="ECO:0000256" key="2">
    <source>
        <dbReference type="ARBA" id="ARBA00023125"/>
    </source>
</evidence>
<keyword evidence="2 4" id="KW-0238">DNA-binding</keyword>
<dbReference type="Pfam" id="PF00440">
    <property type="entry name" value="TetR_N"/>
    <property type="match status" value="1"/>
</dbReference>
<dbReference type="PANTHER" id="PTHR30055:SF234">
    <property type="entry name" value="HTH-TYPE TRANSCRIPTIONAL REGULATOR BETI"/>
    <property type="match status" value="1"/>
</dbReference>
<dbReference type="InterPro" id="IPR023772">
    <property type="entry name" value="DNA-bd_HTH_TetR-type_CS"/>
</dbReference>
<evidence type="ECO:0000256" key="4">
    <source>
        <dbReference type="PROSITE-ProRule" id="PRU00335"/>
    </source>
</evidence>
<proteinExistence type="predicted"/>
<dbReference type="SUPFAM" id="SSF46689">
    <property type="entry name" value="Homeodomain-like"/>
    <property type="match status" value="1"/>
</dbReference>